<organism evidence="14">
    <name type="scientific">Arcella intermedia</name>
    <dbReference type="NCBI Taxonomy" id="1963864"/>
    <lineage>
        <taxon>Eukaryota</taxon>
        <taxon>Amoebozoa</taxon>
        <taxon>Tubulinea</taxon>
        <taxon>Elardia</taxon>
        <taxon>Arcellinida</taxon>
        <taxon>Sphaerothecina</taxon>
        <taxon>Arcellidae</taxon>
        <taxon>Arcella</taxon>
    </lineage>
</organism>
<protein>
    <recommendedName>
        <fullName evidence="13">C2 domain-containing protein</fullName>
    </recommendedName>
</protein>
<keyword evidence="11" id="KW-0539">Nucleus</keyword>
<feature type="domain" description="C2" evidence="13">
    <location>
        <begin position="112"/>
        <end position="239"/>
    </location>
</feature>
<keyword evidence="8" id="KW-0677">Repeat</keyword>
<dbReference type="Pfam" id="PF07002">
    <property type="entry name" value="Copine"/>
    <property type="match status" value="1"/>
</dbReference>
<dbReference type="CDD" id="cd04047">
    <property type="entry name" value="C2B_Copine"/>
    <property type="match status" value="1"/>
</dbReference>
<feature type="compositionally biased region" description="Pro residues" evidence="12">
    <location>
        <begin position="542"/>
        <end position="553"/>
    </location>
</feature>
<dbReference type="CDD" id="cd04048">
    <property type="entry name" value="C2A_Copine"/>
    <property type="match status" value="1"/>
</dbReference>
<evidence type="ECO:0000256" key="5">
    <source>
        <dbReference type="ARBA" id="ARBA00022475"/>
    </source>
</evidence>
<comment type="similarity">
    <text evidence="4">Belongs to the copine family.</text>
</comment>
<keyword evidence="10" id="KW-0472">Membrane</keyword>
<evidence type="ECO:0000256" key="3">
    <source>
        <dbReference type="ARBA" id="ARBA00004496"/>
    </source>
</evidence>
<dbReference type="SUPFAM" id="SSF53300">
    <property type="entry name" value="vWA-like"/>
    <property type="match status" value="1"/>
</dbReference>
<dbReference type="SUPFAM" id="SSF49562">
    <property type="entry name" value="C2 domain (Calcium/lipid-binding domain, CaLB)"/>
    <property type="match status" value="2"/>
</dbReference>
<dbReference type="AlphaFoldDB" id="A0A6B2L0E4"/>
<keyword evidence="9" id="KW-0106">Calcium</keyword>
<evidence type="ECO:0000256" key="9">
    <source>
        <dbReference type="ARBA" id="ARBA00022837"/>
    </source>
</evidence>
<dbReference type="GO" id="GO:0005829">
    <property type="term" value="C:cytosol"/>
    <property type="evidence" value="ECO:0007669"/>
    <property type="project" value="UniProtKB-ARBA"/>
</dbReference>
<dbReference type="SMART" id="SM00239">
    <property type="entry name" value="C2"/>
    <property type="match status" value="2"/>
</dbReference>
<dbReference type="GO" id="GO:0046872">
    <property type="term" value="F:metal ion binding"/>
    <property type="evidence" value="ECO:0007669"/>
    <property type="project" value="UniProtKB-KW"/>
</dbReference>
<dbReference type="InterPro" id="IPR037768">
    <property type="entry name" value="C2B_Copine"/>
</dbReference>
<sequence>MSFECKQLADLDTLSKSDPQIIIYTKTDTNSNWTEIGKTEIVYDNLNPKFSKSIELDYFFEKVQPLKFVVLDVDDEKGKIQDQDMIGDVVTTLGNVVGSKGTFVGKIIHPKRKNNGFVIISAEEVQDLKQDVIFKLSATNLDKKDFFGKSDPFIEIYRPSNKDDGNWVMVHRTEYLLKTLNPVWKPFTIPLNKLNGGDMLRPLKFMVWDWNKNGKMDYIGEFTSDLQTMVAKKDFAFVNEKKKKSKGKYVDSGVLHVVDIQLIKQVTFLDYIAGGTEINLAVAIDYTASNGDPKYSSSLHYQNPYEPNDYARAIMTVGEILLAYDSDGNVPTFGFGAKMHNGVVSHCFNVSGLPQPEVRGVEGILQAYRSSFVNGVILSLHGPTNFAPVIKIASDAARALQVSQEDVQAYLILLIITDGEITDMDNTIAEIVEASYLPMSIVIVGVGPADFFKMELLDGDDGLLKTRNRTAERDIVQFVPFRDYKKAPPEALAAAVLAEIPEQFLQYMKKHKINPRPPPTQEQIAMMQQQAFMRNMSYIPQPAGPQPQQPPFQPTGQGYPQGQPYMTQQGQPYPGQPQPYPAYPQQQFTNQPPQHI</sequence>
<dbReference type="InterPro" id="IPR036465">
    <property type="entry name" value="vWFA_dom_sf"/>
</dbReference>
<feature type="domain" description="C2" evidence="13">
    <location>
        <begin position="1"/>
        <end position="106"/>
    </location>
</feature>
<keyword evidence="7" id="KW-0479">Metal-binding</keyword>
<dbReference type="GO" id="GO:0005634">
    <property type="term" value="C:nucleus"/>
    <property type="evidence" value="ECO:0007669"/>
    <property type="project" value="UniProtKB-SubCell"/>
</dbReference>
<comment type="subcellular location">
    <subcellularLocation>
        <location evidence="2">Cell membrane</location>
    </subcellularLocation>
    <subcellularLocation>
        <location evidence="3">Cytoplasm</location>
    </subcellularLocation>
    <subcellularLocation>
        <location evidence="1">Nucleus</location>
    </subcellularLocation>
</comment>
<dbReference type="InterPro" id="IPR045052">
    <property type="entry name" value="Copine"/>
</dbReference>
<proteinExistence type="inferred from homology"/>
<reference evidence="14" key="1">
    <citation type="journal article" date="2020" name="J. Eukaryot. Microbiol.">
        <title>De novo Sequencing, Assembly and Annotation of the Transcriptome for the Free-Living Testate Amoeba Arcella intermedia.</title>
        <authorList>
            <person name="Ribeiro G.M."/>
            <person name="Porfirio-Sousa A.L."/>
            <person name="Maurer-Alcala X.X."/>
            <person name="Katz L.A."/>
            <person name="Lahr D.J.G."/>
        </authorList>
    </citation>
    <scope>NUCLEOTIDE SEQUENCE</scope>
</reference>
<dbReference type="Gene3D" id="2.60.40.150">
    <property type="entry name" value="C2 domain"/>
    <property type="match status" value="2"/>
</dbReference>
<dbReference type="PANTHER" id="PTHR10857:SF106">
    <property type="entry name" value="C2 DOMAIN-CONTAINING PROTEIN"/>
    <property type="match status" value="1"/>
</dbReference>
<dbReference type="PANTHER" id="PTHR10857">
    <property type="entry name" value="COPINE"/>
    <property type="match status" value="1"/>
</dbReference>
<dbReference type="InterPro" id="IPR035892">
    <property type="entry name" value="C2_domain_sf"/>
</dbReference>
<evidence type="ECO:0000256" key="11">
    <source>
        <dbReference type="ARBA" id="ARBA00023242"/>
    </source>
</evidence>
<dbReference type="GO" id="GO:0005544">
    <property type="term" value="F:calcium-dependent phospholipid binding"/>
    <property type="evidence" value="ECO:0007669"/>
    <property type="project" value="InterPro"/>
</dbReference>
<dbReference type="InterPro" id="IPR002035">
    <property type="entry name" value="VWF_A"/>
</dbReference>
<evidence type="ECO:0000256" key="4">
    <source>
        <dbReference type="ARBA" id="ARBA00009048"/>
    </source>
</evidence>
<evidence type="ECO:0000256" key="2">
    <source>
        <dbReference type="ARBA" id="ARBA00004236"/>
    </source>
</evidence>
<feature type="region of interest" description="Disordered" evidence="12">
    <location>
        <begin position="538"/>
        <end position="596"/>
    </location>
</feature>
<keyword evidence="5" id="KW-1003">Cell membrane</keyword>
<dbReference type="PROSITE" id="PS50004">
    <property type="entry name" value="C2"/>
    <property type="match status" value="2"/>
</dbReference>
<evidence type="ECO:0000256" key="7">
    <source>
        <dbReference type="ARBA" id="ARBA00022723"/>
    </source>
</evidence>
<dbReference type="EMBL" id="GIBP01001376">
    <property type="protein sequence ID" value="NDV30345.1"/>
    <property type="molecule type" value="Transcribed_RNA"/>
</dbReference>
<feature type="compositionally biased region" description="Low complexity" evidence="12">
    <location>
        <begin position="554"/>
        <end position="573"/>
    </location>
</feature>
<name>A0A6B2L0E4_9EUKA</name>
<evidence type="ECO:0000256" key="1">
    <source>
        <dbReference type="ARBA" id="ARBA00004123"/>
    </source>
</evidence>
<evidence type="ECO:0000256" key="10">
    <source>
        <dbReference type="ARBA" id="ARBA00023136"/>
    </source>
</evidence>
<dbReference type="InterPro" id="IPR010734">
    <property type="entry name" value="Copine_C"/>
</dbReference>
<dbReference type="FunFam" id="2.60.40.150:FF:000042">
    <property type="entry name" value="Copine 3"/>
    <property type="match status" value="1"/>
</dbReference>
<dbReference type="GO" id="GO:0005886">
    <property type="term" value="C:plasma membrane"/>
    <property type="evidence" value="ECO:0007669"/>
    <property type="project" value="UniProtKB-SubCell"/>
</dbReference>
<accession>A0A6B2L0E4</accession>
<evidence type="ECO:0000256" key="6">
    <source>
        <dbReference type="ARBA" id="ARBA00022490"/>
    </source>
</evidence>
<dbReference type="SMART" id="SM00327">
    <property type="entry name" value="VWA"/>
    <property type="match status" value="1"/>
</dbReference>
<keyword evidence="6" id="KW-0963">Cytoplasm</keyword>
<evidence type="ECO:0000256" key="8">
    <source>
        <dbReference type="ARBA" id="ARBA00022737"/>
    </source>
</evidence>
<evidence type="ECO:0000259" key="13">
    <source>
        <dbReference type="PROSITE" id="PS50004"/>
    </source>
</evidence>
<dbReference type="Pfam" id="PF00168">
    <property type="entry name" value="C2"/>
    <property type="match status" value="2"/>
</dbReference>
<dbReference type="GO" id="GO:0071277">
    <property type="term" value="P:cellular response to calcium ion"/>
    <property type="evidence" value="ECO:0007669"/>
    <property type="project" value="TreeGrafter"/>
</dbReference>
<evidence type="ECO:0000313" key="14">
    <source>
        <dbReference type="EMBL" id="NDV30345.1"/>
    </source>
</evidence>
<dbReference type="InterPro" id="IPR000008">
    <property type="entry name" value="C2_dom"/>
</dbReference>
<evidence type="ECO:0000256" key="12">
    <source>
        <dbReference type="SAM" id="MobiDB-lite"/>
    </source>
</evidence>